<protein>
    <recommendedName>
        <fullName evidence="1">HD-GYP domain-containing protein</fullName>
    </recommendedName>
</protein>
<dbReference type="SUPFAM" id="SSF52172">
    <property type="entry name" value="CheY-like"/>
    <property type="match status" value="1"/>
</dbReference>
<dbReference type="Gene3D" id="3.40.50.2300">
    <property type="match status" value="1"/>
</dbReference>
<dbReference type="SUPFAM" id="SSF109604">
    <property type="entry name" value="HD-domain/PDEase-like"/>
    <property type="match status" value="1"/>
</dbReference>
<dbReference type="PROSITE" id="PS51832">
    <property type="entry name" value="HD_GYP"/>
    <property type="match status" value="1"/>
</dbReference>
<accession>A0ABX3A3B3</accession>
<feature type="domain" description="HD-GYP" evidence="1">
    <location>
        <begin position="169"/>
        <end position="295"/>
    </location>
</feature>
<evidence type="ECO:0000259" key="1">
    <source>
        <dbReference type="PROSITE" id="PS51832"/>
    </source>
</evidence>
<dbReference type="EMBL" id="MDTU01000001">
    <property type="protein sequence ID" value="ODN42126.1"/>
    <property type="molecule type" value="Genomic_DNA"/>
</dbReference>
<reference evidence="2 3" key="1">
    <citation type="submission" date="2016-08" db="EMBL/GenBank/DDBJ databases">
        <title>Draft genome sequence of Candidatus Piscirickettsia litoralis, from seawater.</title>
        <authorList>
            <person name="Wan X."/>
            <person name="Lee A.J."/>
            <person name="Hou S."/>
            <person name="Donachie S.P."/>
        </authorList>
    </citation>
    <scope>NUCLEOTIDE SEQUENCE [LARGE SCALE GENOMIC DNA]</scope>
    <source>
        <strain evidence="2 3">Y2</strain>
    </source>
</reference>
<dbReference type="InterPro" id="IPR037522">
    <property type="entry name" value="HD_GYP_dom"/>
</dbReference>
<name>A0ABX3A3B3_9GAMM</name>
<organism evidence="2 3">
    <name type="scientific">Piscirickettsia litoralis</name>
    <dbReference type="NCBI Taxonomy" id="1891921"/>
    <lineage>
        <taxon>Bacteria</taxon>
        <taxon>Pseudomonadati</taxon>
        <taxon>Pseudomonadota</taxon>
        <taxon>Gammaproteobacteria</taxon>
        <taxon>Thiotrichales</taxon>
        <taxon>Piscirickettsiaceae</taxon>
        <taxon>Piscirickettsia</taxon>
    </lineage>
</organism>
<evidence type="ECO:0000313" key="3">
    <source>
        <dbReference type="Proteomes" id="UP000094329"/>
    </source>
</evidence>
<dbReference type="InterPro" id="IPR011006">
    <property type="entry name" value="CheY-like_superfamily"/>
</dbReference>
<sequence length="295" mass="33268">MSFSESIDHILIWSQKDYVTKVTTTFKPLGYRISEVKTQQHAFELLKAATTYIVIVDTRVAENHEIDFLIAVRKASPQSIRVLVASDADIDYLHQAINEAGIHKVLTPMSSEDHIQAIIQSSVIECMSERTYFDREEYENRSVVNERAAEIRKTCLSIAKHYDEAGLTTKKIKEILKKSCPKDKSLDLFINNEKLKRIALAAATLAARLKSSTAEIKSVYIAALLMDIGKVSLLDNLLDCAYEQLSDQEKKSYLKHVDYAVALLEPMYELSAVKDLLQSSQEFIDGSGYPEGLKK</sequence>
<dbReference type="PANTHER" id="PTHR45228:SF8">
    <property type="entry name" value="TWO-COMPONENT RESPONSE REGULATOR-RELATED"/>
    <property type="match status" value="1"/>
</dbReference>
<dbReference type="Pfam" id="PF13487">
    <property type="entry name" value="HD_5"/>
    <property type="match status" value="1"/>
</dbReference>
<evidence type="ECO:0000313" key="2">
    <source>
        <dbReference type="EMBL" id="ODN42126.1"/>
    </source>
</evidence>
<dbReference type="InterPro" id="IPR052020">
    <property type="entry name" value="Cyclic_di-GMP/3'3'-cGAMP_PDE"/>
</dbReference>
<dbReference type="Gene3D" id="1.10.3210.10">
    <property type="entry name" value="Hypothetical protein af1432"/>
    <property type="match status" value="1"/>
</dbReference>
<dbReference type="Proteomes" id="UP000094329">
    <property type="component" value="Unassembled WGS sequence"/>
</dbReference>
<dbReference type="PANTHER" id="PTHR45228">
    <property type="entry name" value="CYCLIC DI-GMP PHOSPHODIESTERASE TM_0186-RELATED"/>
    <property type="match status" value="1"/>
</dbReference>
<keyword evidence="3" id="KW-1185">Reference proteome</keyword>
<dbReference type="RefSeq" id="WP_069311925.1">
    <property type="nucleotide sequence ID" value="NZ_MDTU01000001.1"/>
</dbReference>
<gene>
    <name evidence="2" type="ORF">BGC07_03155</name>
</gene>
<comment type="caution">
    <text evidence="2">The sequence shown here is derived from an EMBL/GenBank/DDBJ whole genome shotgun (WGS) entry which is preliminary data.</text>
</comment>
<proteinExistence type="predicted"/>